<feature type="signal peptide" evidence="1">
    <location>
        <begin position="1"/>
        <end position="19"/>
    </location>
</feature>
<dbReference type="AlphaFoldDB" id="A0A3M7RX34"/>
<evidence type="ECO:0000313" key="3">
    <source>
        <dbReference type="Proteomes" id="UP000276133"/>
    </source>
</evidence>
<keyword evidence="3" id="KW-1185">Reference proteome</keyword>
<sequence>MRIFFVIILFFLNLTHVLQIKKKSKDIPNCLIVQGLLNSITLRYDTDFDKNVQIQIKNITKSFDSIMLALKLKFFIFSSY</sequence>
<evidence type="ECO:0000313" key="2">
    <source>
        <dbReference type="EMBL" id="RNA28076.1"/>
    </source>
</evidence>
<accession>A0A3M7RX34</accession>
<reference evidence="2 3" key="1">
    <citation type="journal article" date="2018" name="Sci. Rep.">
        <title>Genomic signatures of local adaptation to the degree of environmental predictability in rotifers.</title>
        <authorList>
            <person name="Franch-Gras L."/>
            <person name="Hahn C."/>
            <person name="Garcia-Roger E.M."/>
            <person name="Carmona M.J."/>
            <person name="Serra M."/>
            <person name="Gomez A."/>
        </authorList>
    </citation>
    <scope>NUCLEOTIDE SEQUENCE [LARGE SCALE GENOMIC DNA]</scope>
    <source>
        <strain evidence="2">HYR1</strain>
    </source>
</reference>
<comment type="caution">
    <text evidence="2">The sequence shown here is derived from an EMBL/GenBank/DDBJ whole genome shotgun (WGS) entry which is preliminary data.</text>
</comment>
<proteinExistence type="predicted"/>
<organism evidence="2 3">
    <name type="scientific">Brachionus plicatilis</name>
    <name type="common">Marine rotifer</name>
    <name type="synonym">Brachionus muelleri</name>
    <dbReference type="NCBI Taxonomy" id="10195"/>
    <lineage>
        <taxon>Eukaryota</taxon>
        <taxon>Metazoa</taxon>
        <taxon>Spiralia</taxon>
        <taxon>Gnathifera</taxon>
        <taxon>Rotifera</taxon>
        <taxon>Eurotatoria</taxon>
        <taxon>Monogononta</taxon>
        <taxon>Pseudotrocha</taxon>
        <taxon>Ploima</taxon>
        <taxon>Brachionidae</taxon>
        <taxon>Brachionus</taxon>
    </lineage>
</organism>
<protein>
    <submittedName>
        <fullName evidence="2">Uncharacterized protein</fullName>
    </submittedName>
</protein>
<name>A0A3M7RX34_BRAPC</name>
<evidence type="ECO:0000256" key="1">
    <source>
        <dbReference type="SAM" id="SignalP"/>
    </source>
</evidence>
<gene>
    <name evidence="2" type="ORF">BpHYR1_049233</name>
</gene>
<feature type="chain" id="PRO_5018239293" evidence="1">
    <location>
        <begin position="20"/>
        <end position="80"/>
    </location>
</feature>
<dbReference type="EMBL" id="REGN01002441">
    <property type="protein sequence ID" value="RNA28076.1"/>
    <property type="molecule type" value="Genomic_DNA"/>
</dbReference>
<keyword evidence="1" id="KW-0732">Signal</keyword>
<dbReference type="Proteomes" id="UP000276133">
    <property type="component" value="Unassembled WGS sequence"/>
</dbReference>